<dbReference type="NCBIfam" id="NF040815">
    <property type="entry name" value="recomb_XerA_Arch"/>
    <property type="match status" value="1"/>
</dbReference>
<dbReference type="Gene3D" id="1.10.150.130">
    <property type="match status" value="1"/>
</dbReference>
<dbReference type="SUPFAM" id="SSF56349">
    <property type="entry name" value="DNA breaking-rejoining enzymes"/>
    <property type="match status" value="1"/>
</dbReference>
<organism evidence="14 15">
    <name type="scientific">Companilactobacillus allii</name>
    <dbReference type="NCBI Taxonomy" id="1847728"/>
    <lineage>
        <taxon>Bacteria</taxon>
        <taxon>Bacillati</taxon>
        <taxon>Bacillota</taxon>
        <taxon>Bacilli</taxon>
        <taxon>Lactobacillales</taxon>
        <taxon>Lactobacillaceae</taxon>
        <taxon>Companilactobacillus</taxon>
    </lineage>
</organism>
<evidence type="ECO:0000256" key="11">
    <source>
        <dbReference type="NCBIfam" id="TIGR02224"/>
    </source>
</evidence>
<evidence type="ECO:0000259" key="13">
    <source>
        <dbReference type="PROSITE" id="PS51900"/>
    </source>
</evidence>
<dbReference type="AlphaFoldDB" id="A0A1P8Q4Y7"/>
<dbReference type="KEGG" id="lalw:BTM29_10200"/>
<evidence type="ECO:0000313" key="15">
    <source>
        <dbReference type="Proteomes" id="UP000187499"/>
    </source>
</evidence>
<evidence type="ECO:0000256" key="3">
    <source>
        <dbReference type="ARBA" id="ARBA00022490"/>
    </source>
</evidence>
<gene>
    <name evidence="10" type="primary">xerC</name>
    <name evidence="14" type="ORF">BTM29_10200</name>
</gene>
<dbReference type="InterPro" id="IPR004107">
    <property type="entry name" value="Integrase_SAM-like_N"/>
</dbReference>
<dbReference type="NCBIfam" id="TIGR02224">
    <property type="entry name" value="recomb_XerC"/>
    <property type="match status" value="1"/>
</dbReference>
<dbReference type="GO" id="GO:0006313">
    <property type="term" value="P:DNA transposition"/>
    <property type="evidence" value="ECO:0007669"/>
    <property type="project" value="UniProtKB-UniRule"/>
</dbReference>
<evidence type="ECO:0000256" key="1">
    <source>
        <dbReference type="ARBA" id="ARBA00004496"/>
    </source>
</evidence>
<dbReference type="HAMAP" id="MF_01808">
    <property type="entry name" value="Recomb_XerC_XerD"/>
    <property type="match status" value="1"/>
</dbReference>
<dbReference type="PROSITE" id="PS51898">
    <property type="entry name" value="TYR_RECOMBINASE"/>
    <property type="match status" value="1"/>
</dbReference>
<comment type="similarity">
    <text evidence="2 10">Belongs to the 'phage' integrase family. XerC subfamily.</text>
</comment>
<dbReference type="InterPro" id="IPR013762">
    <property type="entry name" value="Integrase-like_cat_sf"/>
</dbReference>
<dbReference type="PROSITE" id="PS51900">
    <property type="entry name" value="CB"/>
    <property type="match status" value="1"/>
</dbReference>
<evidence type="ECO:0000256" key="7">
    <source>
        <dbReference type="ARBA" id="ARBA00023125"/>
    </source>
</evidence>
<dbReference type="Proteomes" id="UP000187499">
    <property type="component" value="Chromosome"/>
</dbReference>
<dbReference type="GO" id="GO:0007059">
    <property type="term" value="P:chromosome segregation"/>
    <property type="evidence" value="ECO:0007669"/>
    <property type="project" value="UniProtKB-UniRule"/>
</dbReference>
<dbReference type="InterPro" id="IPR002104">
    <property type="entry name" value="Integrase_catalytic"/>
</dbReference>
<feature type="active site" evidence="10">
    <location>
        <position position="149"/>
    </location>
</feature>
<keyword evidence="5 10" id="KW-0159">Chromosome partition</keyword>
<dbReference type="InterPro" id="IPR023009">
    <property type="entry name" value="Tyrosine_recombinase_XerC/XerD"/>
</dbReference>
<dbReference type="EMBL" id="CP019323">
    <property type="protein sequence ID" value="APX72901.1"/>
    <property type="molecule type" value="Genomic_DNA"/>
</dbReference>
<dbReference type="InterPro" id="IPR011931">
    <property type="entry name" value="Recomb_XerC"/>
</dbReference>
<dbReference type="RefSeq" id="WP_076617107.1">
    <property type="nucleotide sequence ID" value="NZ_CP019323.1"/>
</dbReference>
<dbReference type="PANTHER" id="PTHR30349:SF77">
    <property type="entry name" value="TYROSINE RECOMBINASE XERC"/>
    <property type="match status" value="1"/>
</dbReference>
<proteinExistence type="inferred from homology"/>
<evidence type="ECO:0000313" key="14">
    <source>
        <dbReference type="EMBL" id="APX72901.1"/>
    </source>
</evidence>
<keyword evidence="8 10" id="KW-0233">DNA recombination</keyword>
<keyword evidence="4 10" id="KW-0132">Cell division</keyword>
<feature type="domain" description="Core-binding (CB)" evidence="13">
    <location>
        <begin position="1"/>
        <end position="88"/>
    </location>
</feature>
<evidence type="ECO:0000256" key="8">
    <source>
        <dbReference type="ARBA" id="ARBA00023172"/>
    </source>
</evidence>
<feature type="active site" evidence="10">
    <location>
        <position position="246"/>
    </location>
</feature>
<evidence type="ECO:0000256" key="4">
    <source>
        <dbReference type="ARBA" id="ARBA00022618"/>
    </source>
</evidence>
<keyword evidence="7 10" id="KW-0238">DNA-binding</keyword>
<dbReference type="InterPro" id="IPR050090">
    <property type="entry name" value="Tyrosine_recombinase_XerCD"/>
</dbReference>
<evidence type="ECO:0000256" key="2">
    <source>
        <dbReference type="ARBA" id="ARBA00006657"/>
    </source>
</evidence>
<dbReference type="Pfam" id="PF02899">
    <property type="entry name" value="Phage_int_SAM_1"/>
    <property type="match status" value="1"/>
</dbReference>
<accession>A0A1P8Q4Y7</accession>
<feature type="active site" evidence="10">
    <location>
        <position position="173"/>
    </location>
</feature>
<reference evidence="15" key="1">
    <citation type="submission" date="2016-12" db="EMBL/GenBank/DDBJ databases">
        <authorList>
            <person name="Jung M.Y."/>
            <person name="Lee S.H."/>
        </authorList>
    </citation>
    <scope>NUCLEOTIDE SEQUENCE [LARGE SCALE GENOMIC DNA]</scope>
    <source>
        <strain evidence="15">WiKim39</strain>
    </source>
</reference>
<dbReference type="NCBIfam" id="NF001399">
    <property type="entry name" value="PRK00283.1"/>
    <property type="match status" value="1"/>
</dbReference>
<dbReference type="Gene3D" id="1.10.443.10">
    <property type="entry name" value="Intergrase catalytic core"/>
    <property type="match status" value="1"/>
</dbReference>
<comment type="function">
    <text evidence="10">Site-specific tyrosine recombinase, which acts by catalyzing the cutting and rejoining of the recombining DNA molecules. The XerC-XerD complex is essential to convert dimers of the bacterial chromosome into monomers to permit their segregation at cell division. It also contributes to the segregational stability of plasmids.</text>
</comment>
<dbReference type="CDD" id="cd00798">
    <property type="entry name" value="INT_XerDC_C"/>
    <property type="match status" value="1"/>
</dbReference>
<comment type="subunit">
    <text evidence="10">Forms a cyclic heterotetrameric complex composed of two molecules of XerC and two molecules of XerD.</text>
</comment>
<evidence type="ECO:0000259" key="12">
    <source>
        <dbReference type="PROSITE" id="PS51898"/>
    </source>
</evidence>
<dbReference type="InterPro" id="IPR010998">
    <property type="entry name" value="Integrase_recombinase_N"/>
</dbReference>
<keyword evidence="15" id="KW-1185">Reference proteome</keyword>
<feature type="domain" description="Tyr recombinase" evidence="12">
    <location>
        <begin position="109"/>
        <end position="294"/>
    </location>
</feature>
<keyword evidence="9 10" id="KW-0131">Cell cycle</keyword>
<dbReference type="InterPro" id="IPR044068">
    <property type="entry name" value="CB"/>
</dbReference>
<dbReference type="PANTHER" id="PTHR30349">
    <property type="entry name" value="PHAGE INTEGRASE-RELATED"/>
    <property type="match status" value="1"/>
</dbReference>
<dbReference type="OrthoDB" id="9801717at2"/>
<dbReference type="STRING" id="1847728.BTM29_10200"/>
<feature type="active site" evidence="10">
    <location>
        <position position="272"/>
    </location>
</feature>
<name>A0A1P8Q4Y7_9LACO</name>
<feature type="active site" description="O-(3'-phospho-DNA)-tyrosine intermediate" evidence="10">
    <location>
        <position position="281"/>
    </location>
</feature>
<protein>
    <recommendedName>
        <fullName evidence="10 11">Tyrosine recombinase XerC</fullName>
    </recommendedName>
</protein>
<sequence>MIEQDLIDKFIDYLMINHHYSEDTKSSYLEDINNFVKFLDDNGGFKGFTKINRLDVETYLTYLDEKNYADETVARRVSALRSFYNFLLRNKFMKTNPFDLIQLRHKGRKLPRFFYEKEMKQLFEAVKGDDALSERNSALLELLYATGMRVSECSNLELEQLDFTNGIVLVHGKGDKDRYVPFGSFAQRALNRYIDDGRKKLMAANNMDHQFVFVNNRGKGITSRGVEYILDQIIKKTSLTTDIHPHMIRHTFATHMLDNGADLRTVQELLGHSSLSTTQIYTHVTMEHLQKDYKKYFPR</sequence>
<dbReference type="GO" id="GO:0003677">
    <property type="term" value="F:DNA binding"/>
    <property type="evidence" value="ECO:0007669"/>
    <property type="project" value="UniProtKB-UniRule"/>
</dbReference>
<evidence type="ECO:0000256" key="9">
    <source>
        <dbReference type="ARBA" id="ARBA00023306"/>
    </source>
</evidence>
<keyword evidence="3 10" id="KW-0963">Cytoplasm</keyword>
<dbReference type="Pfam" id="PF00589">
    <property type="entry name" value="Phage_integrase"/>
    <property type="match status" value="1"/>
</dbReference>
<keyword evidence="6 10" id="KW-0229">DNA integration</keyword>
<dbReference type="GO" id="GO:0005737">
    <property type="term" value="C:cytoplasm"/>
    <property type="evidence" value="ECO:0007669"/>
    <property type="project" value="UniProtKB-SubCell"/>
</dbReference>
<dbReference type="InterPro" id="IPR011010">
    <property type="entry name" value="DNA_brk_join_enz"/>
</dbReference>
<dbReference type="GO" id="GO:0051301">
    <property type="term" value="P:cell division"/>
    <property type="evidence" value="ECO:0007669"/>
    <property type="project" value="UniProtKB-UniRule"/>
</dbReference>
<feature type="active site" evidence="10">
    <location>
        <position position="249"/>
    </location>
</feature>
<evidence type="ECO:0000256" key="6">
    <source>
        <dbReference type="ARBA" id="ARBA00022908"/>
    </source>
</evidence>
<evidence type="ECO:0000256" key="10">
    <source>
        <dbReference type="HAMAP-Rule" id="MF_01808"/>
    </source>
</evidence>
<evidence type="ECO:0000256" key="5">
    <source>
        <dbReference type="ARBA" id="ARBA00022829"/>
    </source>
</evidence>
<dbReference type="GO" id="GO:0009037">
    <property type="term" value="F:tyrosine-based site-specific recombinase activity"/>
    <property type="evidence" value="ECO:0007669"/>
    <property type="project" value="UniProtKB-UniRule"/>
</dbReference>
<comment type="subcellular location">
    <subcellularLocation>
        <location evidence="1 10">Cytoplasm</location>
    </subcellularLocation>
</comment>